<dbReference type="Gene3D" id="3.40.190.10">
    <property type="entry name" value="Periplasmic binding protein-like II"/>
    <property type="match status" value="2"/>
</dbReference>
<dbReference type="EMBL" id="DWYG01000056">
    <property type="protein sequence ID" value="HJB41614.1"/>
    <property type="molecule type" value="Genomic_DNA"/>
</dbReference>
<evidence type="ECO:0000256" key="1">
    <source>
        <dbReference type="ARBA" id="ARBA00022729"/>
    </source>
</evidence>
<keyword evidence="1 2" id="KW-0732">Signal</keyword>
<feature type="chain" id="PRO_5038745560" evidence="2">
    <location>
        <begin position="20"/>
        <end position="528"/>
    </location>
</feature>
<sequence>MKKQLALSMSAAMALTLLAGCGGSGSSSSAAASGSDTAEAAATGAPTITFMMPTFYGTEFQNENSDQVIQAYTDYTGINVEWRLEANDTYKDKFGLTLMDKDNMPMVLTASGALDANIVDAAKAGAFWDLSPYLEDSTAYPNLSQANKDVLKGLTVNSQVIGLPRTRSIGRYGLAYRTDWAEAVGITEPPETIEDVYNMLYAFTYNDPDGNGVDDTYGLELCKYTGPLDVIQTWFGCGNEWVEQDGQLVPVHQTAEYKEALDWMRKIYEEGLVRPDWAAVDTSTWEDGCKTGEAGCFLDTMDGAKRIWNYFTDNNVTSVVDPSTTATMTMVGPIAKEEGGEPHTLATSGYNGFYLITKDGAKTEEDVKNCLTFLDKMNDDAMLELADYGIEGISYSLNENGEVVLNPDLDASQTPNAGLNQAVCYIPNRSSVSHPLEKRESQLQSEACEEVNEAHAVFNPALGYLANSEANAQYGSDIELIIDDARTQYICGQIDEAGLDAAAQQWLDRGGSEVIAEVNELYQADTTK</sequence>
<organism evidence="3 4">
    <name type="scientific">Candidatus Gemmiger avicola</name>
    <dbReference type="NCBI Taxonomy" id="2838605"/>
    <lineage>
        <taxon>Bacteria</taxon>
        <taxon>Bacillati</taxon>
        <taxon>Bacillota</taxon>
        <taxon>Clostridia</taxon>
        <taxon>Eubacteriales</taxon>
        <taxon>Gemmiger</taxon>
    </lineage>
</organism>
<reference evidence="3" key="1">
    <citation type="journal article" date="2021" name="PeerJ">
        <title>Extensive microbial diversity within the chicken gut microbiome revealed by metagenomics and culture.</title>
        <authorList>
            <person name="Gilroy R."/>
            <person name="Ravi A."/>
            <person name="Getino M."/>
            <person name="Pursley I."/>
            <person name="Horton D.L."/>
            <person name="Alikhan N.F."/>
            <person name="Baker D."/>
            <person name="Gharbi K."/>
            <person name="Hall N."/>
            <person name="Watson M."/>
            <person name="Adriaenssens E.M."/>
            <person name="Foster-Nyarko E."/>
            <person name="Jarju S."/>
            <person name="Secka A."/>
            <person name="Antonio M."/>
            <person name="Oren A."/>
            <person name="Chaudhuri R.R."/>
            <person name="La Ragione R."/>
            <person name="Hildebrand F."/>
            <person name="Pallen M.J."/>
        </authorList>
    </citation>
    <scope>NUCLEOTIDE SEQUENCE</scope>
    <source>
        <strain evidence="3">ChiBcec8-13705</strain>
    </source>
</reference>
<evidence type="ECO:0000313" key="3">
    <source>
        <dbReference type="EMBL" id="HJB41614.1"/>
    </source>
</evidence>
<dbReference type="PANTHER" id="PTHR43649">
    <property type="entry name" value="ARABINOSE-BINDING PROTEIN-RELATED"/>
    <property type="match status" value="1"/>
</dbReference>
<reference evidence="3" key="2">
    <citation type="submission" date="2021-04" db="EMBL/GenBank/DDBJ databases">
        <authorList>
            <person name="Gilroy R."/>
        </authorList>
    </citation>
    <scope>NUCLEOTIDE SEQUENCE</scope>
    <source>
        <strain evidence="3">ChiBcec8-13705</strain>
    </source>
</reference>
<dbReference type="PANTHER" id="PTHR43649:SF33">
    <property type="entry name" value="POLYGALACTURONAN_RHAMNOGALACTURONAN-BINDING PROTEIN YTCQ"/>
    <property type="match status" value="1"/>
</dbReference>
<name>A0A9D2S348_9FIRM</name>
<dbReference type="PROSITE" id="PS51257">
    <property type="entry name" value="PROKAR_LIPOPROTEIN"/>
    <property type="match status" value="1"/>
</dbReference>
<evidence type="ECO:0000313" key="4">
    <source>
        <dbReference type="Proteomes" id="UP000886803"/>
    </source>
</evidence>
<gene>
    <name evidence="3" type="ORF">H9945_03870</name>
</gene>
<dbReference type="InterPro" id="IPR050490">
    <property type="entry name" value="Bact_solute-bd_prot1"/>
</dbReference>
<dbReference type="AlphaFoldDB" id="A0A9D2S348"/>
<comment type="caution">
    <text evidence="3">The sequence shown here is derived from an EMBL/GenBank/DDBJ whole genome shotgun (WGS) entry which is preliminary data.</text>
</comment>
<protein>
    <submittedName>
        <fullName evidence="3">ABC transporter substrate-binding protein</fullName>
    </submittedName>
</protein>
<feature type="signal peptide" evidence="2">
    <location>
        <begin position="1"/>
        <end position="19"/>
    </location>
</feature>
<dbReference type="Proteomes" id="UP000886803">
    <property type="component" value="Unassembled WGS sequence"/>
</dbReference>
<evidence type="ECO:0000256" key="2">
    <source>
        <dbReference type="SAM" id="SignalP"/>
    </source>
</evidence>
<accession>A0A9D2S348</accession>
<dbReference type="SUPFAM" id="SSF53850">
    <property type="entry name" value="Periplasmic binding protein-like II"/>
    <property type="match status" value="1"/>
</dbReference>
<proteinExistence type="predicted"/>